<protein>
    <recommendedName>
        <fullName evidence="3">Phage protein</fullName>
    </recommendedName>
</protein>
<name>A0ABU0D4F7_9BACI</name>
<evidence type="ECO:0008006" key="3">
    <source>
        <dbReference type="Google" id="ProtNLM"/>
    </source>
</evidence>
<reference evidence="1 2" key="1">
    <citation type="submission" date="2023-07" db="EMBL/GenBank/DDBJ databases">
        <title>Genomic Encyclopedia of Type Strains, Phase IV (KMG-IV): sequencing the most valuable type-strain genomes for metagenomic binning, comparative biology and taxonomic classification.</title>
        <authorList>
            <person name="Goeker M."/>
        </authorList>
    </citation>
    <scope>NUCLEOTIDE SEQUENCE [LARGE SCALE GENOMIC DNA]</scope>
    <source>
        <strain evidence="1 2">DSM 27848</strain>
    </source>
</reference>
<keyword evidence="2" id="KW-1185">Reference proteome</keyword>
<accession>A0ABU0D4F7</accession>
<evidence type="ECO:0000313" key="2">
    <source>
        <dbReference type="Proteomes" id="UP001232343"/>
    </source>
</evidence>
<organism evidence="1 2">
    <name type="scientific">Lederbergia wuyishanensis</name>
    <dbReference type="NCBI Taxonomy" id="1347903"/>
    <lineage>
        <taxon>Bacteria</taxon>
        <taxon>Bacillati</taxon>
        <taxon>Bacillota</taxon>
        <taxon>Bacilli</taxon>
        <taxon>Bacillales</taxon>
        <taxon>Bacillaceae</taxon>
        <taxon>Lederbergia</taxon>
    </lineage>
</organism>
<evidence type="ECO:0000313" key="1">
    <source>
        <dbReference type="EMBL" id="MDQ0343296.1"/>
    </source>
</evidence>
<sequence>MEKALRYEINKIPELKNRIYPTNAPEGERAPFLVYQKSRFQQTKTFEGIQNHTEAGYLLNILCSSYSQLQDLSIKLRKQLDTLPLRNIGNEGIYIQDMTVNNQAETYENELQLYRGIFDVTFYYEEA</sequence>
<dbReference type="RefSeq" id="WP_244681720.1">
    <property type="nucleotide sequence ID" value="NZ_JALIRM010000008.1"/>
</dbReference>
<proteinExistence type="predicted"/>
<dbReference type="EMBL" id="JAUSUO010000004">
    <property type="protein sequence ID" value="MDQ0343296.1"/>
    <property type="molecule type" value="Genomic_DNA"/>
</dbReference>
<gene>
    <name evidence="1" type="ORF">J2S14_002110</name>
</gene>
<dbReference type="Proteomes" id="UP001232343">
    <property type="component" value="Unassembled WGS sequence"/>
</dbReference>
<comment type="caution">
    <text evidence="1">The sequence shown here is derived from an EMBL/GenBank/DDBJ whole genome shotgun (WGS) entry which is preliminary data.</text>
</comment>